<keyword evidence="1" id="KW-0812">Transmembrane</keyword>
<accession>A0A9P1IZ96</accession>
<dbReference type="SUPFAM" id="SSF81321">
    <property type="entry name" value="Family A G protein-coupled receptor-like"/>
    <property type="match status" value="1"/>
</dbReference>
<dbReference type="GO" id="GO:0042048">
    <property type="term" value="P:olfactory behavior"/>
    <property type="evidence" value="ECO:0007669"/>
    <property type="project" value="TreeGrafter"/>
</dbReference>
<name>A0A9P1IZ96_9PELO</name>
<evidence type="ECO:0000256" key="1">
    <source>
        <dbReference type="SAM" id="Phobius"/>
    </source>
</evidence>
<evidence type="ECO:0000313" key="3">
    <source>
        <dbReference type="Proteomes" id="UP001152747"/>
    </source>
</evidence>
<dbReference type="Pfam" id="PF10326">
    <property type="entry name" value="7TM_GPCR_Str"/>
    <property type="match status" value="1"/>
</dbReference>
<dbReference type="PANTHER" id="PTHR22943">
    <property type="entry name" value="7-TRANSMEMBRANE DOMAIN RECEPTOR C.ELEGANS"/>
    <property type="match status" value="1"/>
</dbReference>
<dbReference type="OrthoDB" id="5859135at2759"/>
<dbReference type="AlphaFoldDB" id="A0A9P1IZ96"/>
<comment type="caution">
    <text evidence="2">The sequence shown here is derived from an EMBL/GenBank/DDBJ whole genome shotgun (WGS) entry which is preliminary data.</text>
</comment>
<protein>
    <recommendedName>
        <fullName evidence="4">Seven TM Receptor</fullName>
    </recommendedName>
</protein>
<organism evidence="2 3">
    <name type="scientific">Caenorhabditis angaria</name>
    <dbReference type="NCBI Taxonomy" id="860376"/>
    <lineage>
        <taxon>Eukaryota</taxon>
        <taxon>Metazoa</taxon>
        <taxon>Ecdysozoa</taxon>
        <taxon>Nematoda</taxon>
        <taxon>Chromadorea</taxon>
        <taxon>Rhabditida</taxon>
        <taxon>Rhabditina</taxon>
        <taxon>Rhabditomorpha</taxon>
        <taxon>Rhabditoidea</taxon>
        <taxon>Rhabditidae</taxon>
        <taxon>Peloderinae</taxon>
        <taxon>Caenorhabditis</taxon>
    </lineage>
</organism>
<sequence length="229" mass="26350">MAFFAVQFIYRYFVVSGSIYLKTFNDWRLVLWMTVPLTGGVIWGFLTYFCLYPDENIDNAIKTFLLENFDWKVEDVSYVGSYLYRMNYGIDLRNLIGMTAMLTIMMLSILTIIIFATKCFLEIKNYVKTAQKFSKKLNSLQNQLFYALVTQTLIPIILMHLPVTILLISTVLSIDLGQTSVLVSVTIALFPALDPFPVVLIVKHYRFAMMSAVSTPVVKFIQRRLDNPV</sequence>
<dbReference type="Proteomes" id="UP001152747">
    <property type="component" value="Unassembled WGS sequence"/>
</dbReference>
<dbReference type="GO" id="GO:0038022">
    <property type="term" value="F:G protein-coupled olfactory receptor activity"/>
    <property type="evidence" value="ECO:0007669"/>
    <property type="project" value="TreeGrafter"/>
</dbReference>
<dbReference type="EMBL" id="CANHGI010000005">
    <property type="protein sequence ID" value="CAI5453421.1"/>
    <property type="molecule type" value="Genomic_DNA"/>
</dbReference>
<proteinExistence type="predicted"/>
<keyword evidence="3" id="KW-1185">Reference proteome</keyword>
<feature type="transmembrane region" description="Helical" evidence="1">
    <location>
        <begin position="181"/>
        <end position="202"/>
    </location>
</feature>
<keyword evidence="1" id="KW-1133">Transmembrane helix</keyword>
<evidence type="ECO:0000313" key="2">
    <source>
        <dbReference type="EMBL" id="CAI5453421.1"/>
    </source>
</evidence>
<evidence type="ECO:0008006" key="4">
    <source>
        <dbReference type="Google" id="ProtNLM"/>
    </source>
</evidence>
<feature type="transmembrane region" description="Helical" evidence="1">
    <location>
        <begin position="29"/>
        <end position="49"/>
    </location>
</feature>
<keyword evidence="1" id="KW-0472">Membrane</keyword>
<dbReference type="InterPro" id="IPR019428">
    <property type="entry name" value="7TM_GPCR_serpentine_rcpt_Str"/>
</dbReference>
<feature type="transmembrane region" description="Helical" evidence="1">
    <location>
        <begin position="144"/>
        <end position="169"/>
    </location>
</feature>
<feature type="transmembrane region" description="Helical" evidence="1">
    <location>
        <begin position="95"/>
        <end position="123"/>
    </location>
</feature>
<dbReference type="GO" id="GO:0005886">
    <property type="term" value="C:plasma membrane"/>
    <property type="evidence" value="ECO:0007669"/>
    <property type="project" value="TreeGrafter"/>
</dbReference>
<dbReference type="PANTHER" id="PTHR22943:SF248">
    <property type="entry name" value="SEVEN TM RECEPTOR"/>
    <property type="match status" value="1"/>
</dbReference>
<reference evidence="2" key="1">
    <citation type="submission" date="2022-11" db="EMBL/GenBank/DDBJ databases">
        <authorList>
            <person name="Kikuchi T."/>
        </authorList>
    </citation>
    <scope>NUCLEOTIDE SEQUENCE</scope>
    <source>
        <strain evidence="2">PS1010</strain>
    </source>
</reference>
<gene>
    <name evidence="2" type="ORF">CAMP_LOCUS16058</name>
</gene>